<dbReference type="EMBL" id="FQ790330">
    <property type="protein sequence ID" value="CCD50875.1"/>
    <property type="molecule type" value="Genomic_DNA"/>
</dbReference>
<dbReference type="InParanoid" id="G2YGH7"/>
<evidence type="ECO:0000313" key="2">
    <source>
        <dbReference type="Proteomes" id="UP000008177"/>
    </source>
</evidence>
<organism evidence="1 2">
    <name type="scientific">Botryotinia fuckeliana (strain T4)</name>
    <name type="common">Noble rot fungus</name>
    <name type="synonym">Botrytis cinerea</name>
    <dbReference type="NCBI Taxonomy" id="999810"/>
    <lineage>
        <taxon>Eukaryota</taxon>
        <taxon>Fungi</taxon>
        <taxon>Dikarya</taxon>
        <taxon>Ascomycota</taxon>
        <taxon>Pezizomycotina</taxon>
        <taxon>Leotiomycetes</taxon>
        <taxon>Helotiales</taxon>
        <taxon>Sclerotiniaceae</taxon>
        <taxon>Botrytis</taxon>
    </lineage>
</organism>
<gene>
    <name evidence="1" type="ORF">BofuT4_uP086540.1</name>
</gene>
<sequence length="66" mass="7253">MFQPRLIRISLPSCNGNPDILDIPSLGRALGRSYDGASKTTHVYPIRVRMPRCGHVSRQDGVSSVC</sequence>
<evidence type="ECO:0000313" key="1">
    <source>
        <dbReference type="EMBL" id="CCD50875.1"/>
    </source>
</evidence>
<dbReference type="HOGENOM" id="CLU_2830926_0_0_1"/>
<reference evidence="2" key="1">
    <citation type="journal article" date="2011" name="PLoS Genet.">
        <title>Genomic analysis of the necrotrophic fungal pathogens Sclerotinia sclerotiorum and Botrytis cinerea.</title>
        <authorList>
            <person name="Amselem J."/>
            <person name="Cuomo C.A."/>
            <person name="van Kan J.A."/>
            <person name="Viaud M."/>
            <person name="Benito E.P."/>
            <person name="Couloux A."/>
            <person name="Coutinho P.M."/>
            <person name="de Vries R.P."/>
            <person name="Dyer P.S."/>
            <person name="Fillinger S."/>
            <person name="Fournier E."/>
            <person name="Gout L."/>
            <person name="Hahn M."/>
            <person name="Kohn L."/>
            <person name="Lapalu N."/>
            <person name="Plummer K.M."/>
            <person name="Pradier J.M."/>
            <person name="Quevillon E."/>
            <person name="Sharon A."/>
            <person name="Simon A."/>
            <person name="ten Have A."/>
            <person name="Tudzynski B."/>
            <person name="Tudzynski P."/>
            <person name="Wincker P."/>
            <person name="Andrew M."/>
            <person name="Anthouard V."/>
            <person name="Beever R.E."/>
            <person name="Beffa R."/>
            <person name="Benoit I."/>
            <person name="Bouzid O."/>
            <person name="Brault B."/>
            <person name="Chen Z."/>
            <person name="Choquer M."/>
            <person name="Collemare J."/>
            <person name="Cotton P."/>
            <person name="Danchin E.G."/>
            <person name="Da Silva C."/>
            <person name="Gautier A."/>
            <person name="Giraud C."/>
            <person name="Giraud T."/>
            <person name="Gonzalez C."/>
            <person name="Grossetete S."/>
            <person name="Guldener U."/>
            <person name="Henrissat B."/>
            <person name="Howlett B.J."/>
            <person name="Kodira C."/>
            <person name="Kretschmer M."/>
            <person name="Lappartient A."/>
            <person name="Leroch M."/>
            <person name="Levis C."/>
            <person name="Mauceli E."/>
            <person name="Neuveglise C."/>
            <person name="Oeser B."/>
            <person name="Pearson M."/>
            <person name="Poulain J."/>
            <person name="Poussereau N."/>
            <person name="Quesneville H."/>
            <person name="Rascle C."/>
            <person name="Schumacher J."/>
            <person name="Segurens B."/>
            <person name="Sexton A."/>
            <person name="Silva E."/>
            <person name="Sirven C."/>
            <person name="Soanes D.M."/>
            <person name="Talbot N.J."/>
            <person name="Templeton M."/>
            <person name="Yandava C."/>
            <person name="Yarden O."/>
            <person name="Zeng Q."/>
            <person name="Rollins J.A."/>
            <person name="Lebrun M.H."/>
            <person name="Dickman M."/>
        </authorList>
    </citation>
    <scope>NUCLEOTIDE SEQUENCE [LARGE SCALE GENOMIC DNA]</scope>
    <source>
        <strain evidence="2">T4</strain>
    </source>
</reference>
<accession>G2YGH7</accession>
<proteinExistence type="predicted"/>
<name>G2YGH7_BOTF4</name>
<dbReference type="AlphaFoldDB" id="G2YGH7"/>
<protein>
    <submittedName>
        <fullName evidence="1">Uncharacterized protein</fullName>
    </submittedName>
</protein>
<dbReference type="Proteomes" id="UP000008177">
    <property type="component" value="Unplaced contigs"/>
</dbReference>